<proteinExistence type="predicted"/>
<evidence type="ECO:0000313" key="2">
    <source>
        <dbReference type="WBParaSite" id="nRc.2.0.1.t26064-RA"/>
    </source>
</evidence>
<name>A0A915JIT2_ROMCU</name>
<organism evidence="1 2">
    <name type="scientific">Romanomermis culicivorax</name>
    <name type="common">Nematode worm</name>
    <dbReference type="NCBI Taxonomy" id="13658"/>
    <lineage>
        <taxon>Eukaryota</taxon>
        <taxon>Metazoa</taxon>
        <taxon>Ecdysozoa</taxon>
        <taxon>Nematoda</taxon>
        <taxon>Enoplea</taxon>
        <taxon>Dorylaimia</taxon>
        <taxon>Mermithida</taxon>
        <taxon>Mermithoidea</taxon>
        <taxon>Mermithidae</taxon>
        <taxon>Romanomermis</taxon>
    </lineage>
</organism>
<protein>
    <submittedName>
        <fullName evidence="2">Uncharacterized protein</fullName>
    </submittedName>
</protein>
<reference evidence="2" key="1">
    <citation type="submission" date="2022-11" db="UniProtKB">
        <authorList>
            <consortium name="WormBaseParasite"/>
        </authorList>
    </citation>
    <scope>IDENTIFICATION</scope>
</reference>
<sequence length="65" mass="8212">MNWRRPYRHSLYLFCYIIDDIALHSQYKFETRTYRQFLKEFKVIMLLDSLQENLFHNAYILDFDQ</sequence>
<dbReference type="WBParaSite" id="nRc.2.0.1.t26064-RA">
    <property type="protein sequence ID" value="nRc.2.0.1.t26064-RA"/>
    <property type="gene ID" value="nRc.2.0.1.g26064"/>
</dbReference>
<keyword evidence="1" id="KW-1185">Reference proteome</keyword>
<accession>A0A915JIT2</accession>
<dbReference type="AlphaFoldDB" id="A0A915JIT2"/>
<evidence type="ECO:0000313" key="1">
    <source>
        <dbReference type="Proteomes" id="UP000887565"/>
    </source>
</evidence>
<dbReference type="Proteomes" id="UP000887565">
    <property type="component" value="Unplaced"/>
</dbReference>